<dbReference type="InterPro" id="IPR014729">
    <property type="entry name" value="Rossmann-like_a/b/a_fold"/>
</dbReference>
<dbReference type="CDD" id="cd06259">
    <property type="entry name" value="YdcF-like"/>
    <property type="match status" value="1"/>
</dbReference>
<dbReference type="PANTHER" id="PTHR30336:SF4">
    <property type="entry name" value="ENVELOPE BIOGENESIS FACTOR ELYC"/>
    <property type="match status" value="1"/>
</dbReference>
<evidence type="ECO:0000313" key="4">
    <source>
        <dbReference type="Proteomes" id="UP000683551"/>
    </source>
</evidence>
<dbReference type="EMBL" id="CP071137">
    <property type="protein sequence ID" value="QWY77203.1"/>
    <property type="molecule type" value="Genomic_DNA"/>
</dbReference>
<dbReference type="AlphaFoldDB" id="A0A9E6MVS4"/>
<keyword evidence="1" id="KW-1133">Transmembrane helix</keyword>
<reference evidence="3" key="1">
    <citation type="submission" date="2021-02" db="EMBL/GenBank/DDBJ databases">
        <title>Comparative genomics of Ferrovum myxofaciens strains, predominant extremophile bacteria forming large biofilm stalactites in acid mine ecosystems.</title>
        <authorList>
            <person name="Burkartova K."/>
            <person name="Ridl J."/>
            <person name="Pajer P."/>
            <person name="Falteisek L."/>
        </authorList>
    </citation>
    <scope>NUCLEOTIDE SEQUENCE</scope>
    <source>
        <strain evidence="3">MI1III</strain>
    </source>
</reference>
<dbReference type="GO" id="GO:0043164">
    <property type="term" value="P:Gram-negative-bacterium-type cell wall biogenesis"/>
    <property type="evidence" value="ECO:0007669"/>
    <property type="project" value="TreeGrafter"/>
</dbReference>
<accession>A0A9E6MVS4</accession>
<sequence length="253" mass="27965">MSMSWGGLAEGILMPPLVLLLPIFLGVGLMRVGNKRQGFWLAGSGLALFWIFSTPLVSGFLLHQLMPPFRNLQGNEADAIVILSAGKVQNRAEYGEAAPKILTLERIRYGAWLARRWNKPILVSGGGGRQGVSEGQVMKNVLENEFGVPVRWVETRSTTTRENALDSVSLLKNAGITRIYLVSQAWHLNRAMPEFQRLGMTVIPAGTGYDEGAISGFSFLPSASGLQNFYYFCHELVGRVWYFCLDRIKPNGS</sequence>
<evidence type="ECO:0000259" key="2">
    <source>
        <dbReference type="Pfam" id="PF02698"/>
    </source>
</evidence>
<dbReference type="PANTHER" id="PTHR30336">
    <property type="entry name" value="INNER MEMBRANE PROTEIN, PROBABLE PERMEASE"/>
    <property type="match status" value="1"/>
</dbReference>
<dbReference type="Proteomes" id="UP000683551">
    <property type="component" value="Chromosome"/>
</dbReference>
<dbReference type="GO" id="GO:0000270">
    <property type="term" value="P:peptidoglycan metabolic process"/>
    <property type="evidence" value="ECO:0007669"/>
    <property type="project" value="TreeGrafter"/>
</dbReference>
<name>A0A9E6MVS4_9PROT</name>
<protein>
    <submittedName>
        <fullName evidence="3">YdcF family protein</fullName>
    </submittedName>
</protein>
<dbReference type="Gene3D" id="3.40.50.620">
    <property type="entry name" value="HUPs"/>
    <property type="match status" value="1"/>
</dbReference>
<keyword evidence="1" id="KW-0812">Transmembrane</keyword>
<feature type="transmembrane region" description="Helical" evidence="1">
    <location>
        <begin position="12"/>
        <end position="32"/>
    </location>
</feature>
<feature type="domain" description="DUF218" evidence="2">
    <location>
        <begin position="78"/>
        <end position="238"/>
    </location>
</feature>
<organism evidence="3 4">
    <name type="scientific">Ferrovum myxofaciens</name>
    <dbReference type="NCBI Taxonomy" id="416213"/>
    <lineage>
        <taxon>Bacteria</taxon>
        <taxon>Pseudomonadati</taxon>
        <taxon>Pseudomonadota</taxon>
        <taxon>Betaproteobacteria</taxon>
        <taxon>Ferrovales</taxon>
        <taxon>Ferrovaceae</taxon>
        <taxon>Ferrovum</taxon>
    </lineage>
</organism>
<dbReference type="InterPro" id="IPR051599">
    <property type="entry name" value="Cell_Envelope_Assoc"/>
</dbReference>
<feature type="transmembrane region" description="Helical" evidence="1">
    <location>
        <begin position="39"/>
        <end position="62"/>
    </location>
</feature>
<dbReference type="Pfam" id="PF02698">
    <property type="entry name" value="DUF218"/>
    <property type="match status" value="1"/>
</dbReference>
<dbReference type="InterPro" id="IPR003848">
    <property type="entry name" value="DUF218"/>
</dbReference>
<dbReference type="GO" id="GO:0005886">
    <property type="term" value="C:plasma membrane"/>
    <property type="evidence" value="ECO:0007669"/>
    <property type="project" value="TreeGrafter"/>
</dbReference>
<evidence type="ECO:0000313" key="3">
    <source>
        <dbReference type="EMBL" id="QWY77203.1"/>
    </source>
</evidence>
<gene>
    <name evidence="3" type="ORF">JZL65_12150</name>
</gene>
<keyword evidence="1" id="KW-0472">Membrane</keyword>
<evidence type="ECO:0000256" key="1">
    <source>
        <dbReference type="SAM" id="Phobius"/>
    </source>
</evidence>
<proteinExistence type="predicted"/>